<keyword evidence="3" id="KW-0804">Transcription</keyword>
<evidence type="ECO:0000259" key="4">
    <source>
        <dbReference type="PROSITE" id="PS50043"/>
    </source>
</evidence>
<dbReference type="PROSITE" id="PS50043">
    <property type="entry name" value="HTH_LUXR_2"/>
    <property type="match status" value="1"/>
</dbReference>
<dbReference type="EMBL" id="CP059572">
    <property type="protein sequence ID" value="QXJ20669.1"/>
    <property type="molecule type" value="Genomic_DNA"/>
</dbReference>
<proteinExistence type="predicted"/>
<dbReference type="Proteomes" id="UP001049518">
    <property type="component" value="Chromosome"/>
</dbReference>
<keyword evidence="6" id="KW-1185">Reference proteome</keyword>
<name>A0ABX8QPE9_9ACTN</name>
<dbReference type="CDD" id="cd06170">
    <property type="entry name" value="LuxR_C_like"/>
    <property type="match status" value="1"/>
</dbReference>
<dbReference type="PANTHER" id="PTHR44688">
    <property type="entry name" value="DNA-BINDING TRANSCRIPTIONAL ACTIVATOR DEVR_DOSR"/>
    <property type="match status" value="1"/>
</dbReference>
<dbReference type="InterPro" id="IPR016032">
    <property type="entry name" value="Sig_transdc_resp-reg_C-effctor"/>
</dbReference>
<dbReference type="RefSeq" id="WP_231333763.1">
    <property type="nucleotide sequence ID" value="NZ_CP059572.1"/>
</dbReference>
<protein>
    <submittedName>
        <fullName evidence="5">Helix-turn-helix transcriptional regulator</fullName>
    </submittedName>
</protein>
<evidence type="ECO:0000256" key="2">
    <source>
        <dbReference type="ARBA" id="ARBA00023125"/>
    </source>
</evidence>
<dbReference type="InterPro" id="IPR036388">
    <property type="entry name" value="WH-like_DNA-bd_sf"/>
</dbReference>
<keyword evidence="2" id="KW-0238">DNA-binding</keyword>
<reference evidence="5" key="1">
    <citation type="submission" date="2020-07" db="EMBL/GenBank/DDBJ databases">
        <authorList>
            <person name="Tarantini F.S."/>
            <person name="Hong K.W."/>
            <person name="Chan K.G."/>
        </authorList>
    </citation>
    <scope>NUCLEOTIDE SEQUENCE</scope>
    <source>
        <strain evidence="5">32-07</strain>
    </source>
</reference>
<dbReference type="SUPFAM" id="SSF46894">
    <property type="entry name" value="C-terminal effector domain of the bipartite response regulators"/>
    <property type="match status" value="1"/>
</dbReference>
<dbReference type="PANTHER" id="PTHR44688:SF16">
    <property type="entry name" value="DNA-BINDING TRANSCRIPTIONAL ACTIVATOR DEVR_DOSR"/>
    <property type="match status" value="1"/>
</dbReference>
<dbReference type="Gene3D" id="1.10.10.10">
    <property type="entry name" value="Winged helix-like DNA-binding domain superfamily/Winged helix DNA-binding domain"/>
    <property type="match status" value="1"/>
</dbReference>
<dbReference type="PRINTS" id="PR00038">
    <property type="entry name" value="HTHLUXR"/>
</dbReference>
<evidence type="ECO:0000313" key="6">
    <source>
        <dbReference type="Proteomes" id="UP001049518"/>
    </source>
</evidence>
<feature type="domain" description="HTH luxR-type" evidence="4">
    <location>
        <begin position="280"/>
        <end position="344"/>
    </location>
</feature>
<dbReference type="SMART" id="SM00421">
    <property type="entry name" value="HTH_LUXR"/>
    <property type="match status" value="1"/>
</dbReference>
<evidence type="ECO:0000256" key="1">
    <source>
        <dbReference type="ARBA" id="ARBA00023015"/>
    </source>
</evidence>
<dbReference type="Pfam" id="PF00196">
    <property type="entry name" value="GerE"/>
    <property type="match status" value="1"/>
</dbReference>
<accession>A0ABX8QPE9</accession>
<evidence type="ECO:0000256" key="3">
    <source>
        <dbReference type="ARBA" id="ARBA00023163"/>
    </source>
</evidence>
<keyword evidence="1" id="KW-0805">Transcription regulation</keyword>
<sequence>MRGFSEAAKSGASTDELAGALSRAVAPAVAHDAVVLAGTSPAMGPGRLSFSFWHGFEIAFGRGLLHNHYAGHDPFPLEVLARRRLPVAVLGSGHRDGRQERAAADLMLRHGVGCELRVLLRDTRGVWGVLGLLRSQGGRPFDEADVLRAVRLTPDLVAVMREYVTAGPLTAADPAPLPGVIIVGSDHTIRAATAQAVRWEKDLRPRSDVPDWCGESLLAGLAMRARGRPGDCDADVPQFVGPSAAYGRWVACHAQPLSGDGAGDVAIVVQSATTGQRLPSFCDWYGITARERQIIVQLCDAAAPKQIARRLGLSAYTVNDHLKSIYRKTGACGRGELLAAIANP</sequence>
<gene>
    <name evidence="5" type="ORF">AGRA3207_001424</name>
</gene>
<organism evidence="5 6">
    <name type="scientific">Actinomadura graeca</name>
    <dbReference type="NCBI Taxonomy" id="2750812"/>
    <lineage>
        <taxon>Bacteria</taxon>
        <taxon>Bacillati</taxon>
        <taxon>Actinomycetota</taxon>
        <taxon>Actinomycetes</taxon>
        <taxon>Streptosporangiales</taxon>
        <taxon>Thermomonosporaceae</taxon>
        <taxon>Actinomadura</taxon>
    </lineage>
</organism>
<dbReference type="InterPro" id="IPR000792">
    <property type="entry name" value="Tscrpt_reg_LuxR_C"/>
</dbReference>
<evidence type="ECO:0000313" key="5">
    <source>
        <dbReference type="EMBL" id="QXJ20669.1"/>
    </source>
</evidence>